<evidence type="ECO:0000313" key="1">
    <source>
        <dbReference type="EMBL" id="SDJ16947.1"/>
    </source>
</evidence>
<proteinExistence type="predicted"/>
<evidence type="ECO:0000313" key="2">
    <source>
        <dbReference type="Proteomes" id="UP000182836"/>
    </source>
</evidence>
<gene>
    <name evidence="1" type="ORF">SAMN04487909_11315</name>
</gene>
<dbReference type="Proteomes" id="UP000182836">
    <property type="component" value="Unassembled WGS sequence"/>
</dbReference>
<dbReference type="EMBL" id="FNED01000013">
    <property type="protein sequence ID" value="SDJ16947.1"/>
    <property type="molecule type" value="Genomic_DNA"/>
</dbReference>
<organism evidence="1 2">
    <name type="scientific">Aneurinibacillus migulanus</name>
    <name type="common">Bacillus migulanus</name>
    <dbReference type="NCBI Taxonomy" id="47500"/>
    <lineage>
        <taxon>Bacteria</taxon>
        <taxon>Bacillati</taxon>
        <taxon>Bacillota</taxon>
        <taxon>Bacilli</taxon>
        <taxon>Bacillales</taxon>
        <taxon>Paenibacillaceae</taxon>
        <taxon>Aneurinibacillus group</taxon>
        <taxon>Aneurinibacillus</taxon>
    </lineage>
</organism>
<accession>A0A1G8RIY3</accession>
<reference evidence="1 2" key="1">
    <citation type="submission" date="2016-10" db="EMBL/GenBank/DDBJ databases">
        <authorList>
            <person name="de Groot N.N."/>
        </authorList>
    </citation>
    <scope>NUCLEOTIDE SEQUENCE [LARGE SCALE GENOMIC DNA]</scope>
    <source>
        <strain evidence="1 2">DSM 2895</strain>
    </source>
</reference>
<dbReference type="AlphaFoldDB" id="A0A1G8RIY3"/>
<sequence length="90" mass="10130">MDGGDEVVTSREYRLGVLRGIYVRHLRSRGNTISIYIKTRTELLAYTYLAKRGFISLEQEDAASLRFSVSLLQAGVDYIESLEIKQGATV</sequence>
<name>A0A1G8RIY3_ANEMI</name>
<protein>
    <submittedName>
        <fullName evidence="1">Uncharacterized protein</fullName>
    </submittedName>
</protein>